<sequence length="243" mass="25965">MVTNDQDDSPLEHFLDLVAELHDPELVRPELLPERLAVATARALPVAGAGLSLHGDDLRIPVGASDESAALAERLQFTLGSGPCLEAYALGEPLLAAEPVIAKHWPKYHHDLVARTAFRSVASVPLHDDLVQIGVLDLFGTGASLHTLDLAVVNTVAEQICRLLVDAELSAEVGRSSLWLSNPAAAARNQVVQAAGIINVALELTAPRALSLLRAYSYRTERPVEATAQLIVDGVLLPRRLLA</sequence>
<name>A0A939C284_9ACTN</name>
<dbReference type="AlphaFoldDB" id="A0A939C284"/>
<proteinExistence type="predicted"/>
<dbReference type="Gene3D" id="3.30.450.40">
    <property type="match status" value="1"/>
</dbReference>
<evidence type="ECO:0000313" key="2">
    <source>
        <dbReference type="EMBL" id="MBM9467949.1"/>
    </source>
</evidence>
<feature type="domain" description="GAF" evidence="1">
    <location>
        <begin position="40"/>
        <end position="160"/>
    </location>
</feature>
<dbReference type="EMBL" id="JAERWK010000015">
    <property type="protein sequence ID" value="MBM9467949.1"/>
    <property type="molecule type" value="Genomic_DNA"/>
</dbReference>
<evidence type="ECO:0000259" key="1">
    <source>
        <dbReference type="Pfam" id="PF13185"/>
    </source>
</evidence>
<protein>
    <submittedName>
        <fullName evidence="2">GAF and ANTAR domain-containing protein</fullName>
    </submittedName>
</protein>
<gene>
    <name evidence="2" type="ORF">JL106_11725</name>
</gene>
<reference evidence="2" key="1">
    <citation type="submission" date="2021-01" db="EMBL/GenBank/DDBJ databases">
        <title>YIM 132084 draft genome.</title>
        <authorList>
            <person name="An D."/>
        </authorList>
    </citation>
    <scope>NUCLEOTIDE SEQUENCE</scope>
    <source>
        <strain evidence="2">YIM 132084</strain>
    </source>
</reference>
<dbReference type="SUPFAM" id="SSF55781">
    <property type="entry name" value="GAF domain-like"/>
    <property type="match status" value="1"/>
</dbReference>
<dbReference type="Proteomes" id="UP000663792">
    <property type="component" value="Unassembled WGS sequence"/>
</dbReference>
<accession>A0A939C284</accession>
<organism evidence="2 3">
    <name type="scientific">Nakamurella leprariae</name>
    <dbReference type="NCBI Taxonomy" id="2803911"/>
    <lineage>
        <taxon>Bacteria</taxon>
        <taxon>Bacillati</taxon>
        <taxon>Actinomycetota</taxon>
        <taxon>Actinomycetes</taxon>
        <taxon>Nakamurellales</taxon>
        <taxon>Nakamurellaceae</taxon>
        <taxon>Nakamurella</taxon>
    </lineage>
</organism>
<evidence type="ECO:0000313" key="3">
    <source>
        <dbReference type="Proteomes" id="UP000663792"/>
    </source>
</evidence>
<dbReference type="Pfam" id="PF13185">
    <property type="entry name" value="GAF_2"/>
    <property type="match status" value="1"/>
</dbReference>
<comment type="caution">
    <text evidence="2">The sequence shown here is derived from an EMBL/GenBank/DDBJ whole genome shotgun (WGS) entry which is preliminary data.</text>
</comment>
<dbReference type="InterPro" id="IPR029016">
    <property type="entry name" value="GAF-like_dom_sf"/>
</dbReference>
<dbReference type="InterPro" id="IPR003018">
    <property type="entry name" value="GAF"/>
</dbReference>
<dbReference type="RefSeq" id="WP_205260907.1">
    <property type="nucleotide sequence ID" value="NZ_JAERWK010000015.1"/>
</dbReference>
<keyword evidence="3" id="KW-1185">Reference proteome</keyword>